<dbReference type="AlphaFoldDB" id="A0A5Q6PD40"/>
<name>A0A5Q6PD40_VIBCL</name>
<protein>
    <submittedName>
        <fullName evidence="1">Uncharacterized protein</fullName>
    </submittedName>
</protein>
<gene>
    <name evidence="1" type="ORF">F0M16_20860</name>
</gene>
<reference evidence="1 2" key="1">
    <citation type="submission" date="2019-09" db="EMBL/GenBank/DDBJ databases">
        <authorList>
            <person name="Kritzky A."/>
            <person name="Schelkanova E.Y."/>
            <person name="Alkhova Z.V."/>
            <person name="Smirnova N.I."/>
        </authorList>
    </citation>
    <scope>NUCLEOTIDE SEQUENCE [LARGE SCALE GENOMIC DNA]</scope>
    <source>
        <strain evidence="1 2">M1526</strain>
    </source>
</reference>
<sequence length="129" mass="14370">MKNLQMFGIREKESKLMKEVNCESWSTTYSAGTEYEMADFGQGVGEFRCSELAPVLFSVLKGGASHLESPKMTASESNTVEVVTYNVGTDVREFLVVEITESFKSAVMPYDSYAEFCQAANENIHLLNL</sequence>
<organism evidence="1 2">
    <name type="scientific">Vibrio cholerae</name>
    <dbReference type="NCBI Taxonomy" id="666"/>
    <lineage>
        <taxon>Bacteria</taxon>
        <taxon>Pseudomonadati</taxon>
        <taxon>Pseudomonadota</taxon>
        <taxon>Gammaproteobacteria</taxon>
        <taxon>Vibrionales</taxon>
        <taxon>Vibrionaceae</taxon>
        <taxon>Vibrio</taxon>
    </lineage>
</organism>
<evidence type="ECO:0000313" key="1">
    <source>
        <dbReference type="EMBL" id="KAA1252786.1"/>
    </source>
</evidence>
<dbReference type="EMBL" id="VUAA01000038">
    <property type="protein sequence ID" value="KAA1252786.1"/>
    <property type="molecule type" value="Genomic_DNA"/>
</dbReference>
<evidence type="ECO:0000313" key="2">
    <source>
        <dbReference type="Proteomes" id="UP000323225"/>
    </source>
</evidence>
<dbReference type="Proteomes" id="UP000323225">
    <property type="component" value="Unassembled WGS sequence"/>
</dbReference>
<accession>A0A5Q6PD40</accession>
<proteinExistence type="predicted"/>
<comment type="caution">
    <text evidence="1">The sequence shown here is derived from an EMBL/GenBank/DDBJ whole genome shotgun (WGS) entry which is preliminary data.</text>
</comment>